<keyword evidence="4" id="KW-0677">Repeat</keyword>
<keyword evidence="5" id="KW-1133">Transmembrane helix</keyword>
<dbReference type="InterPro" id="IPR032675">
    <property type="entry name" value="LRR_dom_sf"/>
</dbReference>
<protein>
    <submittedName>
        <fullName evidence="7">Uncharacterized protein</fullName>
    </submittedName>
</protein>
<dbReference type="PANTHER" id="PTHR27008:SF585">
    <property type="entry name" value="PROTEIN KINASE DOMAIN-CONTAINING PROTEIN"/>
    <property type="match status" value="1"/>
</dbReference>
<keyword evidence="9" id="KW-1185">Reference proteome</keyword>
<evidence type="ECO:0000256" key="1">
    <source>
        <dbReference type="ARBA" id="ARBA00004370"/>
    </source>
</evidence>
<proteinExistence type="predicted"/>
<sequence>MSRITIISPTQNQFSGTLPDIGLGVQELYVGANKLSGAIPKFISNSSKLWGLDIGYNSFSGFIPSTLCALTNLEILKLHTNNLTIDTSTPEANFVSCLAINLTNLQTFTLTDNPLNATLPVSFGNLSTSLSNLGIRNCSMMVNIPDDIDNLSSLIFLDLGNNQLSLL</sequence>
<dbReference type="Proteomes" id="UP001054821">
    <property type="component" value="Chromosome 4"/>
</dbReference>
<comment type="subcellular location">
    <subcellularLocation>
        <location evidence="1">Membrane</location>
    </subcellularLocation>
</comment>
<dbReference type="Gene3D" id="3.80.10.10">
    <property type="entry name" value="Ribonuclease Inhibitor"/>
    <property type="match status" value="1"/>
</dbReference>
<evidence type="ECO:0000256" key="3">
    <source>
        <dbReference type="ARBA" id="ARBA00022692"/>
    </source>
</evidence>
<evidence type="ECO:0000256" key="2">
    <source>
        <dbReference type="ARBA" id="ARBA00022614"/>
    </source>
</evidence>
<keyword evidence="2" id="KW-0433">Leucine-rich repeat</keyword>
<dbReference type="Pfam" id="PF13855">
    <property type="entry name" value="LRR_8"/>
    <property type="match status" value="1"/>
</dbReference>
<dbReference type="EMBL" id="JAJFAZ020000004">
    <property type="protein sequence ID" value="KAI5331491.1"/>
    <property type="molecule type" value="Genomic_DNA"/>
</dbReference>
<dbReference type="InterPro" id="IPR001611">
    <property type="entry name" value="Leu-rich_rpt"/>
</dbReference>
<dbReference type="AlphaFoldDB" id="A0AAD4Z3L6"/>
<keyword evidence="6" id="KW-0472">Membrane</keyword>
<gene>
    <name evidence="7" type="ORF">L3X38_021617</name>
    <name evidence="8" type="ORF">L3X38_022063</name>
</gene>
<evidence type="ECO:0000313" key="9">
    <source>
        <dbReference type="Proteomes" id="UP001054821"/>
    </source>
</evidence>
<keyword evidence="3" id="KW-0812">Transmembrane</keyword>
<evidence type="ECO:0000313" key="7">
    <source>
        <dbReference type="EMBL" id="KAI5331491.1"/>
    </source>
</evidence>
<dbReference type="EMBL" id="JAJFAZ020000004">
    <property type="protein sequence ID" value="KAI5331936.1"/>
    <property type="molecule type" value="Genomic_DNA"/>
</dbReference>
<evidence type="ECO:0000256" key="6">
    <source>
        <dbReference type="ARBA" id="ARBA00023136"/>
    </source>
</evidence>
<dbReference type="InterPro" id="IPR051809">
    <property type="entry name" value="Plant_receptor-like_S/T_kinase"/>
</dbReference>
<name>A0AAD4Z3L6_PRUDU</name>
<organism evidence="7 9">
    <name type="scientific">Prunus dulcis</name>
    <name type="common">Almond</name>
    <name type="synonym">Amygdalus dulcis</name>
    <dbReference type="NCBI Taxonomy" id="3755"/>
    <lineage>
        <taxon>Eukaryota</taxon>
        <taxon>Viridiplantae</taxon>
        <taxon>Streptophyta</taxon>
        <taxon>Embryophyta</taxon>
        <taxon>Tracheophyta</taxon>
        <taxon>Spermatophyta</taxon>
        <taxon>Magnoliopsida</taxon>
        <taxon>eudicotyledons</taxon>
        <taxon>Gunneridae</taxon>
        <taxon>Pentapetalae</taxon>
        <taxon>rosids</taxon>
        <taxon>fabids</taxon>
        <taxon>Rosales</taxon>
        <taxon>Rosaceae</taxon>
        <taxon>Amygdaloideae</taxon>
        <taxon>Amygdaleae</taxon>
        <taxon>Prunus</taxon>
    </lineage>
</organism>
<evidence type="ECO:0000256" key="5">
    <source>
        <dbReference type="ARBA" id="ARBA00022989"/>
    </source>
</evidence>
<reference evidence="7 9" key="1">
    <citation type="journal article" date="2022" name="G3 (Bethesda)">
        <title>Whole-genome sequence and methylome profiling of the almond [Prunus dulcis (Mill.) D.A. Webb] cultivar 'Nonpareil'.</title>
        <authorList>
            <person name="D'Amico-Willman K.M."/>
            <person name="Ouma W.Z."/>
            <person name="Meulia T."/>
            <person name="Sideli G.M."/>
            <person name="Gradziel T.M."/>
            <person name="Fresnedo-Ramirez J."/>
        </authorList>
    </citation>
    <scope>NUCLEOTIDE SEQUENCE [LARGE SCALE GENOMIC DNA]</scope>
    <source>
        <strain evidence="7">Clone GOH B32 T37-40</strain>
    </source>
</reference>
<dbReference type="Pfam" id="PF00560">
    <property type="entry name" value="LRR_1"/>
    <property type="match status" value="1"/>
</dbReference>
<evidence type="ECO:0000256" key="4">
    <source>
        <dbReference type="ARBA" id="ARBA00022737"/>
    </source>
</evidence>
<dbReference type="SUPFAM" id="SSF52058">
    <property type="entry name" value="L domain-like"/>
    <property type="match status" value="1"/>
</dbReference>
<comment type="caution">
    <text evidence="7">The sequence shown here is derived from an EMBL/GenBank/DDBJ whole genome shotgun (WGS) entry which is preliminary data.</text>
</comment>
<evidence type="ECO:0000313" key="8">
    <source>
        <dbReference type="EMBL" id="KAI5331936.1"/>
    </source>
</evidence>
<dbReference type="PANTHER" id="PTHR27008">
    <property type="entry name" value="OS04G0122200 PROTEIN"/>
    <property type="match status" value="1"/>
</dbReference>
<accession>A0AAD4Z3L6</accession>
<dbReference type="GO" id="GO:0016020">
    <property type="term" value="C:membrane"/>
    <property type="evidence" value="ECO:0007669"/>
    <property type="project" value="UniProtKB-SubCell"/>
</dbReference>